<dbReference type="RefSeq" id="WP_170829074.1">
    <property type="nucleotide sequence ID" value="NZ_FOFP01000028.1"/>
</dbReference>
<gene>
    <name evidence="2" type="ORF">SAMN05216600_1286</name>
</gene>
<proteinExistence type="predicted"/>
<evidence type="ECO:0000313" key="2">
    <source>
        <dbReference type="EMBL" id="SER40687.1"/>
    </source>
</evidence>
<comment type="caution">
    <text evidence="2">The sequence shown here is derived from an EMBL/GenBank/DDBJ whole genome shotgun (WGS) entry which is preliminary data.</text>
</comment>
<protein>
    <submittedName>
        <fullName evidence="2">Uncharacterized protein</fullName>
    </submittedName>
</protein>
<feature type="compositionally biased region" description="Acidic residues" evidence="1">
    <location>
        <begin position="12"/>
        <end position="29"/>
    </location>
</feature>
<feature type="region of interest" description="Disordered" evidence="1">
    <location>
        <begin position="1"/>
        <end position="44"/>
    </location>
</feature>
<accession>A0ABY1BQT9</accession>
<evidence type="ECO:0000313" key="3">
    <source>
        <dbReference type="Proteomes" id="UP000198512"/>
    </source>
</evidence>
<sequence length="121" mass="13828">MNEPAEDLAPTDLEELAFDLEEPAPEGETAEDRKRRHARIRKRRQRRRQELAQLRASSVPVTFEAYKGTQADLALICELGGFEEQAEAITLILRNVADLARRDCHAFAEFVRIPSRPEVDQ</sequence>
<organism evidence="2 3">
    <name type="scientific">Pseudomonas cuatrocienegasensis</name>
    <dbReference type="NCBI Taxonomy" id="543360"/>
    <lineage>
        <taxon>Bacteria</taxon>
        <taxon>Pseudomonadati</taxon>
        <taxon>Pseudomonadota</taxon>
        <taxon>Gammaproteobacteria</taxon>
        <taxon>Pseudomonadales</taxon>
        <taxon>Pseudomonadaceae</taxon>
        <taxon>Pseudomonas</taxon>
    </lineage>
</organism>
<dbReference type="EMBL" id="FOFP01000028">
    <property type="protein sequence ID" value="SER40687.1"/>
    <property type="molecule type" value="Genomic_DNA"/>
</dbReference>
<reference evidence="2 3" key="1">
    <citation type="submission" date="2016-10" db="EMBL/GenBank/DDBJ databases">
        <authorList>
            <person name="Varghese N."/>
            <person name="Submissions S."/>
        </authorList>
    </citation>
    <scope>NUCLEOTIDE SEQUENCE [LARGE SCALE GENOMIC DNA]</scope>
    <source>
        <strain evidence="2 3">CIP 109853</strain>
    </source>
</reference>
<evidence type="ECO:0000256" key="1">
    <source>
        <dbReference type="SAM" id="MobiDB-lite"/>
    </source>
</evidence>
<name>A0ABY1BQT9_9PSED</name>
<dbReference type="Proteomes" id="UP000198512">
    <property type="component" value="Unassembled WGS sequence"/>
</dbReference>
<feature type="compositionally biased region" description="Basic residues" evidence="1">
    <location>
        <begin position="34"/>
        <end position="44"/>
    </location>
</feature>
<keyword evidence="3" id="KW-1185">Reference proteome</keyword>